<dbReference type="AlphaFoldDB" id="Q8VR74"/>
<evidence type="ECO:0000313" key="2">
    <source>
        <dbReference type="EMBL" id="AAL67374.1"/>
    </source>
</evidence>
<accession>Q8VR74</accession>
<sequence length="153" mass="16916">MAQIRFRIDTIQPAGADQPVQQCTTLAAVIATEEHEFFFPRQTARSALSAVLLSASARPSSQKLHNATQCFLIYRNASLRRHFFDNVCSFSCISLYREVSSGLLCICLTARRSDTGNPRISCSMAYSSPISFSASSAVALLVLIYTSWILRRA</sequence>
<keyword evidence="1" id="KW-1133">Transmembrane helix</keyword>
<evidence type="ECO:0000256" key="1">
    <source>
        <dbReference type="SAM" id="Phobius"/>
    </source>
</evidence>
<feature type="transmembrane region" description="Helical" evidence="1">
    <location>
        <begin position="130"/>
        <end position="150"/>
    </location>
</feature>
<proteinExistence type="predicted"/>
<protein>
    <submittedName>
        <fullName evidence="2">Uncharacterized protein</fullName>
    </submittedName>
</protein>
<organism evidence="2">
    <name type="scientific">Escherichia coli</name>
    <dbReference type="NCBI Taxonomy" id="562"/>
    <lineage>
        <taxon>Bacteria</taxon>
        <taxon>Pseudomonadati</taxon>
        <taxon>Pseudomonadota</taxon>
        <taxon>Gammaproteobacteria</taxon>
        <taxon>Enterobacterales</taxon>
        <taxon>Enterobacteriaceae</taxon>
        <taxon>Escherichia</taxon>
    </lineage>
</organism>
<reference evidence="2" key="1">
    <citation type="journal article" date="2001" name="J. Infect. Dis.">
        <title>Identification of DNA sequences from a second pathogenicity island of uropathogenic Escherichia coli CFT073: probes specific for uropathogenic populations.</title>
        <authorList>
            <person name="Rasko D.A."/>
            <person name="Phillips J.A."/>
            <person name="Li X."/>
            <person name="Mobley H.L."/>
        </authorList>
    </citation>
    <scope>NUCLEOTIDE SEQUENCE</scope>
    <source>
        <strain evidence="2">CFT073</strain>
    </source>
</reference>
<keyword evidence="1" id="KW-0812">Transmembrane</keyword>
<dbReference type="EMBL" id="AF447814">
    <property type="protein sequence ID" value="AAL67374.1"/>
    <property type="molecule type" value="Genomic_DNA"/>
</dbReference>
<keyword evidence="1" id="KW-0472">Membrane</keyword>
<name>Q8VR74_ECOLX</name>